<accession>A0A1V8M1E9</accession>
<organism evidence="2 3">
    <name type="scientific">Methyloprofundus sedimenti</name>
    <dbReference type="NCBI Taxonomy" id="1420851"/>
    <lineage>
        <taxon>Bacteria</taxon>
        <taxon>Pseudomonadati</taxon>
        <taxon>Pseudomonadota</taxon>
        <taxon>Gammaproteobacteria</taxon>
        <taxon>Methylococcales</taxon>
        <taxon>Methylococcaceae</taxon>
        <taxon>Methyloprofundus</taxon>
    </lineage>
</organism>
<dbReference type="EMBL" id="LPUF01000004">
    <property type="protein sequence ID" value="OQK15390.1"/>
    <property type="molecule type" value="Genomic_DNA"/>
</dbReference>
<name>A0A1V8M1E9_9GAMM</name>
<dbReference type="Proteomes" id="UP000191980">
    <property type="component" value="Unassembled WGS sequence"/>
</dbReference>
<comment type="caution">
    <text evidence="2">The sequence shown here is derived from an EMBL/GenBank/DDBJ whole genome shotgun (WGS) entry which is preliminary data.</text>
</comment>
<feature type="transmembrane region" description="Helical" evidence="1">
    <location>
        <begin position="156"/>
        <end position="175"/>
    </location>
</feature>
<protein>
    <submittedName>
        <fullName evidence="2">Uncharacterized protein</fullName>
    </submittedName>
</protein>
<keyword evidence="3" id="KW-1185">Reference proteome</keyword>
<reference evidence="2 3" key="1">
    <citation type="submission" date="2015-12" db="EMBL/GenBank/DDBJ databases">
        <authorList>
            <person name="Shamseldin A."/>
            <person name="Moawad H."/>
            <person name="Abd El-Rahim W.M."/>
            <person name="Sadowsky M.J."/>
        </authorList>
    </citation>
    <scope>NUCLEOTIDE SEQUENCE [LARGE SCALE GENOMIC DNA]</scope>
    <source>
        <strain evidence="2 3">WF1</strain>
    </source>
</reference>
<dbReference type="AlphaFoldDB" id="A0A1V8M1E9"/>
<keyword evidence="1" id="KW-0472">Membrane</keyword>
<evidence type="ECO:0000313" key="2">
    <source>
        <dbReference type="EMBL" id="OQK15390.1"/>
    </source>
</evidence>
<keyword evidence="1" id="KW-1133">Transmembrane helix</keyword>
<keyword evidence="1" id="KW-0812">Transmembrane</keyword>
<gene>
    <name evidence="2" type="ORF">AU255_18140</name>
</gene>
<dbReference type="STRING" id="1420851.AU255_18140"/>
<sequence>MPNRFFAVYLSAEGRKQMNQKNFYIVMLALCTACSSASGSQTTEFTFVDTSTQKSPEYYQYSVVQAGDNYNFKFDKSPADNASKLKAGYHVLQSIFKDDSINKTHSESYIRERARCYVFDSRFHTYSLCFLPNDFSLKDKGRFWGFVTQVPNWKWLFTRFFLPLLLIYGLVFYTARCKKTHISEI</sequence>
<evidence type="ECO:0000256" key="1">
    <source>
        <dbReference type="SAM" id="Phobius"/>
    </source>
</evidence>
<proteinExistence type="predicted"/>
<evidence type="ECO:0000313" key="3">
    <source>
        <dbReference type="Proteomes" id="UP000191980"/>
    </source>
</evidence>